<organism evidence="2 3">
    <name type="scientific">Guptibacillus hwajinpoensis</name>
    <dbReference type="NCBI Taxonomy" id="208199"/>
    <lineage>
        <taxon>Bacteria</taxon>
        <taxon>Bacillati</taxon>
        <taxon>Bacillota</taxon>
        <taxon>Bacilli</taxon>
        <taxon>Bacillales</taxon>
        <taxon>Guptibacillaceae</taxon>
        <taxon>Guptibacillus</taxon>
    </lineage>
</organism>
<dbReference type="PANTHER" id="PTHR35801:SF1">
    <property type="entry name" value="PHOSPHOSERINE PHOSPHATASE RSBX"/>
    <property type="match status" value="1"/>
</dbReference>
<protein>
    <recommendedName>
        <fullName evidence="1">PPM-type phosphatase domain-containing protein</fullName>
    </recommendedName>
</protein>
<dbReference type="SMART" id="SM00331">
    <property type="entry name" value="PP2C_SIG"/>
    <property type="match status" value="1"/>
</dbReference>
<keyword evidence="3" id="KW-1185">Reference proteome</keyword>
<evidence type="ECO:0000313" key="3">
    <source>
        <dbReference type="Proteomes" id="UP000035996"/>
    </source>
</evidence>
<dbReference type="EMBL" id="LELK01000006">
    <property type="protein sequence ID" value="KMM36303.1"/>
    <property type="molecule type" value="Genomic_DNA"/>
</dbReference>
<proteinExistence type="predicted"/>
<feature type="domain" description="PPM-type phosphatase" evidence="1">
    <location>
        <begin position="9"/>
        <end position="199"/>
    </location>
</feature>
<gene>
    <name evidence="2" type="ORF">AB986_17810</name>
</gene>
<name>A0A0J6CSW7_9BACL</name>
<dbReference type="PANTHER" id="PTHR35801">
    <property type="entry name" value="PHOSPHOSERINE PHOSPHATASE RSBX"/>
    <property type="match status" value="1"/>
</dbReference>
<accession>A0A0J6CSW7</accession>
<dbReference type="Proteomes" id="UP000035996">
    <property type="component" value="Unassembled WGS sequence"/>
</dbReference>
<comment type="caution">
    <text evidence="2">The sequence shown here is derived from an EMBL/GenBank/DDBJ whole genome shotgun (WGS) entry which is preliminary data.</text>
</comment>
<dbReference type="InterPro" id="IPR039248">
    <property type="entry name" value="Ptase_RsbX"/>
</dbReference>
<reference evidence="2" key="1">
    <citation type="submission" date="2015-06" db="EMBL/GenBank/DDBJ databases">
        <authorList>
            <person name="Liu B."/>
            <person name="Wang J."/>
            <person name="Zhu Y."/>
            <person name="Liu G."/>
            <person name="Chen Q."/>
            <person name="Zheng C."/>
            <person name="Che J."/>
            <person name="Ge C."/>
            <person name="Shi H."/>
            <person name="Pan Z."/>
            <person name="Liu X."/>
        </authorList>
    </citation>
    <scope>NUCLEOTIDE SEQUENCE [LARGE SCALE GENOMIC DNA]</scope>
    <source>
        <strain evidence="2">DSM 16346</strain>
    </source>
</reference>
<dbReference type="InterPro" id="IPR001932">
    <property type="entry name" value="PPM-type_phosphatase-like_dom"/>
</dbReference>
<dbReference type="AlphaFoldDB" id="A0A0J6CSW7"/>
<evidence type="ECO:0000313" key="2">
    <source>
        <dbReference type="EMBL" id="KMM36303.1"/>
    </source>
</evidence>
<dbReference type="OrthoDB" id="1090916at2"/>
<sequence>MIHHHDFKKLTVAAYQKPKAGNQMCGDSYYVAETPEYFICAVADGLGSGDMAKDSSLAAINVVKEYQDEDVESLMKRANEEMRGKRGCVLSIFKLDLKTRQMEFSGIGNINLIIYQPDGSINRPISFSGYLSGKAQKVKVQTIDYPSGSSFVTYSDGVQISSKNYAMIARFDSVQESFQHLTNSLPSTNDDITLLVGKTV</sequence>
<dbReference type="STRING" id="157733.AB986_17810"/>
<dbReference type="Gene3D" id="3.60.40.10">
    <property type="entry name" value="PPM-type phosphatase domain"/>
    <property type="match status" value="1"/>
</dbReference>
<dbReference type="InterPro" id="IPR036457">
    <property type="entry name" value="PPM-type-like_dom_sf"/>
</dbReference>
<dbReference type="Pfam" id="PF07228">
    <property type="entry name" value="SpoIIE"/>
    <property type="match status" value="1"/>
</dbReference>
<dbReference type="SUPFAM" id="SSF81606">
    <property type="entry name" value="PP2C-like"/>
    <property type="match status" value="1"/>
</dbReference>
<dbReference type="RefSeq" id="WP_048312985.1">
    <property type="nucleotide sequence ID" value="NZ_CP119526.1"/>
</dbReference>
<evidence type="ECO:0000259" key="1">
    <source>
        <dbReference type="SMART" id="SM00331"/>
    </source>
</evidence>